<keyword evidence="1 2" id="KW-0732">Signal</keyword>
<feature type="signal peptide" evidence="2">
    <location>
        <begin position="1"/>
        <end position="16"/>
    </location>
</feature>
<evidence type="ECO:0000313" key="3">
    <source>
        <dbReference type="EMBL" id="KAF5662500.1"/>
    </source>
</evidence>
<evidence type="ECO:0000256" key="1">
    <source>
        <dbReference type="ARBA" id="ARBA00022729"/>
    </source>
</evidence>
<dbReference type="InterPro" id="IPR036908">
    <property type="entry name" value="RlpA-like_sf"/>
</dbReference>
<name>A0A8H5SYU1_FUSHE</name>
<dbReference type="SUPFAM" id="SSF50685">
    <property type="entry name" value="Barwin-like endoglucanases"/>
    <property type="match status" value="1"/>
</dbReference>
<protein>
    <recommendedName>
        <fullName evidence="5">RlpA-like protein double-psi beta-barrel domain-containing protein</fullName>
    </recommendedName>
</protein>
<dbReference type="Gene3D" id="2.40.40.10">
    <property type="entry name" value="RlpA-like domain"/>
    <property type="match status" value="1"/>
</dbReference>
<comment type="caution">
    <text evidence="3">The sequence shown here is derived from an EMBL/GenBank/DDBJ whole genome shotgun (WGS) entry which is preliminary data.</text>
</comment>
<dbReference type="EMBL" id="JAAGWQ010000163">
    <property type="protein sequence ID" value="KAF5662500.1"/>
    <property type="molecule type" value="Genomic_DNA"/>
</dbReference>
<feature type="chain" id="PRO_5034704236" description="RlpA-like protein double-psi beta-barrel domain-containing protein" evidence="2">
    <location>
        <begin position="17"/>
        <end position="116"/>
    </location>
</feature>
<evidence type="ECO:0008006" key="5">
    <source>
        <dbReference type="Google" id="ProtNLM"/>
    </source>
</evidence>
<dbReference type="InterPro" id="IPR051477">
    <property type="entry name" value="Expansin_CellWall"/>
</dbReference>
<gene>
    <name evidence="3" type="ORF">FHETE_7948</name>
</gene>
<dbReference type="PANTHER" id="PTHR31836">
    <property type="match status" value="1"/>
</dbReference>
<dbReference type="PANTHER" id="PTHR31836:SF27">
    <property type="entry name" value="RLPA-LIKE PROTEIN DOUBLE-PSI BETA-BARREL DOMAIN-CONTAINING PROTEIN"/>
    <property type="match status" value="1"/>
</dbReference>
<dbReference type="CDD" id="cd22191">
    <property type="entry name" value="DPBB_RlpA_EXP_N-like"/>
    <property type="match status" value="1"/>
</dbReference>
<dbReference type="Proteomes" id="UP000567885">
    <property type="component" value="Unassembled WGS sequence"/>
</dbReference>
<dbReference type="OrthoDB" id="406505at2759"/>
<keyword evidence="4" id="KW-1185">Reference proteome</keyword>
<proteinExistence type="predicted"/>
<reference evidence="3 4" key="1">
    <citation type="submission" date="2020-05" db="EMBL/GenBank/DDBJ databases">
        <title>Identification and distribution of gene clusters putatively required for synthesis of sphingolipid metabolism inhibitors in phylogenetically diverse species of the filamentous fungus Fusarium.</title>
        <authorList>
            <person name="Kim H.-S."/>
            <person name="Busman M."/>
            <person name="Brown D.W."/>
            <person name="Divon H."/>
            <person name="Uhlig S."/>
            <person name="Proctor R.H."/>
        </authorList>
    </citation>
    <scope>NUCLEOTIDE SEQUENCE [LARGE SCALE GENOMIC DNA]</scope>
    <source>
        <strain evidence="3 4">NRRL 20693</strain>
    </source>
</reference>
<evidence type="ECO:0000256" key="2">
    <source>
        <dbReference type="SAM" id="SignalP"/>
    </source>
</evidence>
<dbReference type="AlphaFoldDB" id="A0A8H5SYU1"/>
<organism evidence="3 4">
    <name type="scientific">Fusarium heterosporum</name>
    <dbReference type="NCBI Taxonomy" id="42747"/>
    <lineage>
        <taxon>Eukaryota</taxon>
        <taxon>Fungi</taxon>
        <taxon>Dikarya</taxon>
        <taxon>Ascomycota</taxon>
        <taxon>Pezizomycotina</taxon>
        <taxon>Sordariomycetes</taxon>
        <taxon>Hypocreomycetidae</taxon>
        <taxon>Hypocreales</taxon>
        <taxon>Nectriaceae</taxon>
        <taxon>Fusarium</taxon>
        <taxon>Fusarium heterosporum species complex</taxon>
    </lineage>
</organism>
<sequence length="116" mass="12184">MLSKLILLALPLATFAAPTVKRNDGDITYYHPGLGACGKDSGDSSMVAAIAASLYDAQDLCNKVITLKGDNGTVKVTVVDRCESCAEDDLDISPAAFAWAIGPLETGRSKGTWSFD</sequence>
<evidence type="ECO:0000313" key="4">
    <source>
        <dbReference type="Proteomes" id="UP000567885"/>
    </source>
</evidence>
<accession>A0A8H5SYU1</accession>